<proteinExistence type="predicted"/>
<reference evidence="1" key="1">
    <citation type="journal article" date="2017" name="Appl. Environ. Microbiol.">
        <title>Microdiversification of a pelagic Polynucleobacter species is mainly driven by acquisition of genomic islands from a partially interspecific gene pool.</title>
        <authorList>
            <person name="Hoetzinger M."/>
            <person name="Hahn M.W."/>
            <person name="Jezberova J."/>
            <person name="Schmidt J."/>
            <person name="Koll U."/>
        </authorList>
    </citation>
    <scope>NUCLEOTIDE SEQUENCE</scope>
    <source>
        <strain evidence="1">MWH-RechtKol4</strain>
    </source>
</reference>
<dbReference type="AlphaFoldDB" id="A0AAC9NJ68"/>
<accession>A0AAC9NJ68</accession>
<protein>
    <recommendedName>
        <fullName evidence="3">Lipoprotein</fullName>
    </recommendedName>
</protein>
<evidence type="ECO:0000313" key="2">
    <source>
        <dbReference type="Proteomes" id="UP000182060"/>
    </source>
</evidence>
<evidence type="ECO:0008006" key="3">
    <source>
        <dbReference type="Google" id="ProtNLM"/>
    </source>
</evidence>
<organism evidence="1 2">
    <name type="scientific">Polynucleobacter asymbioticus</name>
    <dbReference type="NCBI Taxonomy" id="576611"/>
    <lineage>
        <taxon>Bacteria</taxon>
        <taxon>Pseudomonadati</taxon>
        <taxon>Pseudomonadota</taxon>
        <taxon>Betaproteobacteria</taxon>
        <taxon>Burkholderiales</taxon>
        <taxon>Burkholderiaceae</taxon>
        <taxon>Polynucleobacter</taxon>
    </lineage>
</organism>
<dbReference type="PROSITE" id="PS51257">
    <property type="entry name" value="PROKAR_LIPOPROTEIN"/>
    <property type="match status" value="1"/>
</dbReference>
<sequence length="102" mass="11250">MRFHNLYLSPLIIILASCATQSGVWIKSGVAPLQFNQDNYACLQESQQPYGYSQGGYGWGNGWGPGWGGYNGYSGVQTNQELYSACMKARGYSWQPDKVPGQ</sequence>
<gene>
    <name evidence="1" type="ORF">AOC25_10215</name>
</gene>
<dbReference type="RefSeq" id="WP_199920153.1">
    <property type="nucleotide sequence ID" value="NZ_CP015017.1"/>
</dbReference>
<dbReference type="EMBL" id="CP015017">
    <property type="protein sequence ID" value="APC01962.1"/>
    <property type="molecule type" value="Genomic_DNA"/>
</dbReference>
<evidence type="ECO:0000313" key="1">
    <source>
        <dbReference type="EMBL" id="APC01962.1"/>
    </source>
</evidence>
<dbReference type="Proteomes" id="UP000182060">
    <property type="component" value="Chromosome"/>
</dbReference>
<name>A0AAC9NJ68_9BURK</name>